<name>A0ACB8T9U7_9AGAM</name>
<dbReference type="Proteomes" id="UP000814140">
    <property type="component" value="Unassembled WGS sequence"/>
</dbReference>
<sequence length="166" mass="18293">MSRDRLGAAAATRQATATRRSCTPLPPEPTQELERTLHSEVHNAVEAREYLAKHLLVVLDAPYTLEALRSTLLHIAQSTKLPKSIVNGIHAVSILMADIEDDRRSSDLADRVLSKVEAKLEPVVQQITLAATSIDAVFTLLLTTSATPTNLIVKIEVEYHETRSYT</sequence>
<reference evidence="1" key="1">
    <citation type="submission" date="2021-03" db="EMBL/GenBank/DDBJ databases">
        <authorList>
            <consortium name="DOE Joint Genome Institute"/>
            <person name="Ahrendt S."/>
            <person name="Looney B.P."/>
            <person name="Miyauchi S."/>
            <person name="Morin E."/>
            <person name="Drula E."/>
            <person name="Courty P.E."/>
            <person name="Chicoki N."/>
            <person name="Fauchery L."/>
            <person name="Kohler A."/>
            <person name="Kuo A."/>
            <person name="Labutti K."/>
            <person name="Pangilinan J."/>
            <person name="Lipzen A."/>
            <person name="Riley R."/>
            <person name="Andreopoulos W."/>
            <person name="He G."/>
            <person name="Johnson J."/>
            <person name="Barry K.W."/>
            <person name="Grigoriev I.V."/>
            <person name="Nagy L."/>
            <person name="Hibbett D."/>
            <person name="Henrissat B."/>
            <person name="Matheny P.B."/>
            <person name="Labbe J."/>
            <person name="Martin F."/>
        </authorList>
    </citation>
    <scope>NUCLEOTIDE SEQUENCE</scope>
    <source>
        <strain evidence="1">HHB10654</strain>
    </source>
</reference>
<comment type="caution">
    <text evidence="1">The sequence shown here is derived from an EMBL/GenBank/DDBJ whole genome shotgun (WGS) entry which is preliminary data.</text>
</comment>
<accession>A0ACB8T9U7</accession>
<keyword evidence="2" id="KW-1185">Reference proteome</keyword>
<proteinExistence type="predicted"/>
<evidence type="ECO:0000313" key="2">
    <source>
        <dbReference type="Proteomes" id="UP000814140"/>
    </source>
</evidence>
<dbReference type="EMBL" id="MU277197">
    <property type="protein sequence ID" value="KAI0064806.1"/>
    <property type="molecule type" value="Genomic_DNA"/>
</dbReference>
<evidence type="ECO:0000313" key="1">
    <source>
        <dbReference type="EMBL" id="KAI0064806.1"/>
    </source>
</evidence>
<reference evidence="1" key="2">
    <citation type="journal article" date="2022" name="New Phytol.">
        <title>Evolutionary transition to the ectomycorrhizal habit in the genomes of a hyperdiverse lineage of mushroom-forming fungi.</title>
        <authorList>
            <person name="Looney B."/>
            <person name="Miyauchi S."/>
            <person name="Morin E."/>
            <person name="Drula E."/>
            <person name="Courty P.E."/>
            <person name="Kohler A."/>
            <person name="Kuo A."/>
            <person name="LaButti K."/>
            <person name="Pangilinan J."/>
            <person name="Lipzen A."/>
            <person name="Riley R."/>
            <person name="Andreopoulos W."/>
            <person name="He G."/>
            <person name="Johnson J."/>
            <person name="Nolan M."/>
            <person name="Tritt A."/>
            <person name="Barry K.W."/>
            <person name="Grigoriev I.V."/>
            <person name="Nagy L.G."/>
            <person name="Hibbett D."/>
            <person name="Henrissat B."/>
            <person name="Matheny P.B."/>
            <person name="Labbe J."/>
            <person name="Martin F.M."/>
        </authorList>
    </citation>
    <scope>NUCLEOTIDE SEQUENCE</scope>
    <source>
        <strain evidence="1">HHB10654</strain>
    </source>
</reference>
<gene>
    <name evidence="1" type="ORF">BV25DRAFT_1913975</name>
</gene>
<organism evidence="1 2">
    <name type="scientific">Artomyces pyxidatus</name>
    <dbReference type="NCBI Taxonomy" id="48021"/>
    <lineage>
        <taxon>Eukaryota</taxon>
        <taxon>Fungi</taxon>
        <taxon>Dikarya</taxon>
        <taxon>Basidiomycota</taxon>
        <taxon>Agaricomycotina</taxon>
        <taxon>Agaricomycetes</taxon>
        <taxon>Russulales</taxon>
        <taxon>Auriscalpiaceae</taxon>
        <taxon>Artomyces</taxon>
    </lineage>
</organism>
<protein>
    <submittedName>
        <fullName evidence="1">Uncharacterized protein</fullName>
    </submittedName>
</protein>